<comment type="caution">
    <text evidence="2">The sequence shown here is derived from an EMBL/GenBank/DDBJ whole genome shotgun (WGS) entry which is preliminary data.</text>
</comment>
<protein>
    <recommendedName>
        <fullName evidence="4">Secreted protein</fullName>
    </recommendedName>
</protein>
<evidence type="ECO:0000313" key="3">
    <source>
        <dbReference type="Proteomes" id="UP000770717"/>
    </source>
</evidence>
<evidence type="ECO:0000256" key="1">
    <source>
        <dbReference type="SAM" id="SignalP"/>
    </source>
</evidence>
<keyword evidence="3" id="KW-1185">Reference proteome</keyword>
<keyword evidence="1" id="KW-0732">Signal</keyword>
<gene>
    <name evidence="2" type="ORF">GDO78_006829</name>
</gene>
<organism evidence="2 3">
    <name type="scientific">Eleutherodactylus coqui</name>
    <name type="common">Puerto Rican coqui</name>
    <dbReference type="NCBI Taxonomy" id="57060"/>
    <lineage>
        <taxon>Eukaryota</taxon>
        <taxon>Metazoa</taxon>
        <taxon>Chordata</taxon>
        <taxon>Craniata</taxon>
        <taxon>Vertebrata</taxon>
        <taxon>Euteleostomi</taxon>
        <taxon>Amphibia</taxon>
        <taxon>Batrachia</taxon>
        <taxon>Anura</taxon>
        <taxon>Neobatrachia</taxon>
        <taxon>Hyloidea</taxon>
        <taxon>Eleutherodactylidae</taxon>
        <taxon>Eleutherodactylinae</taxon>
        <taxon>Eleutherodactylus</taxon>
        <taxon>Eleutherodactylus</taxon>
    </lineage>
</organism>
<feature type="signal peptide" evidence="1">
    <location>
        <begin position="1"/>
        <end position="28"/>
    </location>
</feature>
<proteinExistence type="predicted"/>
<evidence type="ECO:0008006" key="4">
    <source>
        <dbReference type="Google" id="ProtNLM"/>
    </source>
</evidence>
<sequence length="99" mass="11349">MCKSNIVAAFMPPLHFLLSTTLLTCARLAPPPRRDIIHRTYEVILISSHAATFYRYFFSGCQKAKGNQTVTLKLAILLVFPQKYFIRVAVQRIVIVYDM</sequence>
<dbReference type="EMBL" id="WNTK01000003">
    <property type="protein sequence ID" value="KAG9486656.1"/>
    <property type="molecule type" value="Genomic_DNA"/>
</dbReference>
<reference evidence="2" key="1">
    <citation type="thesis" date="2020" institute="ProQuest LLC" country="789 East Eisenhower Parkway, Ann Arbor, MI, USA">
        <title>Comparative Genomics and Chromosome Evolution.</title>
        <authorList>
            <person name="Mudd A.B."/>
        </authorList>
    </citation>
    <scope>NUCLEOTIDE SEQUENCE</scope>
    <source>
        <strain evidence="2">HN-11 Male</strain>
        <tissue evidence="2">Kidney and liver</tissue>
    </source>
</reference>
<name>A0A8J6FFJ8_ELECQ</name>
<feature type="chain" id="PRO_5035325334" description="Secreted protein" evidence="1">
    <location>
        <begin position="29"/>
        <end position="99"/>
    </location>
</feature>
<dbReference type="Proteomes" id="UP000770717">
    <property type="component" value="Unassembled WGS sequence"/>
</dbReference>
<accession>A0A8J6FFJ8</accession>
<dbReference type="AlphaFoldDB" id="A0A8J6FFJ8"/>
<evidence type="ECO:0000313" key="2">
    <source>
        <dbReference type="EMBL" id="KAG9486656.1"/>
    </source>
</evidence>